<feature type="region of interest" description="Disordered" evidence="1">
    <location>
        <begin position="24"/>
        <end position="60"/>
    </location>
</feature>
<sequence length="60" mass="6303">MRGLVIFSAAVGLANAALVSRDYPVPAVPDTDYTPPAAAYPPEQTTDVYTPPEETTPVTP</sequence>
<organism evidence="3 4">
    <name type="scientific">Fusarium circinatum</name>
    <name type="common">Pitch canker fungus</name>
    <name type="synonym">Gibberella circinata</name>
    <dbReference type="NCBI Taxonomy" id="48490"/>
    <lineage>
        <taxon>Eukaryota</taxon>
        <taxon>Fungi</taxon>
        <taxon>Dikarya</taxon>
        <taxon>Ascomycota</taxon>
        <taxon>Pezizomycotina</taxon>
        <taxon>Sordariomycetes</taxon>
        <taxon>Hypocreomycetidae</taxon>
        <taxon>Hypocreales</taxon>
        <taxon>Nectriaceae</taxon>
        <taxon>Fusarium</taxon>
        <taxon>Fusarium fujikuroi species complex</taxon>
    </lineage>
</organism>
<dbReference type="EMBL" id="JAAQPE010000067">
    <property type="protein sequence ID" value="KAF5688042.1"/>
    <property type="molecule type" value="Genomic_DNA"/>
</dbReference>
<evidence type="ECO:0000256" key="1">
    <source>
        <dbReference type="SAM" id="MobiDB-lite"/>
    </source>
</evidence>
<evidence type="ECO:0000256" key="2">
    <source>
        <dbReference type="SAM" id="SignalP"/>
    </source>
</evidence>
<dbReference type="Proteomes" id="UP000572754">
    <property type="component" value="Unassembled WGS sequence"/>
</dbReference>
<feature type="signal peptide" evidence="2">
    <location>
        <begin position="1"/>
        <end position="16"/>
    </location>
</feature>
<reference evidence="4" key="1">
    <citation type="journal article" date="2020" name="BMC Genomics">
        <title>Correction to: Identification and distribution of gene clusters required for synthesis of sphingolipid metabolism inhibitors in diverse species of the filamentous fungus Fusarium.</title>
        <authorList>
            <person name="Kim H.S."/>
            <person name="Lohmar J.M."/>
            <person name="Busman M."/>
            <person name="Brown D.W."/>
            <person name="Naumann T.A."/>
            <person name="Divon H.H."/>
            <person name="Lysoe E."/>
            <person name="Uhlig S."/>
            <person name="Proctor R.H."/>
        </authorList>
    </citation>
    <scope>NUCLEOTIDE SEQUENCE [LARGE SCALE GENOMIC DNA]</scope>
    <source>
        <strain evidence="4">NRRL 25331</strain>
    </source>
</reference>
<accession>A0A8H5UKZ8</accession>
<name>A0A8H5UKZ8_FUSCI</name>
<gene>
    <name evidence="3" type="ORF">FCIRC_2113</name>
</gene>
<keyword evidence="4" id="KW-1185">Reference proteome</keyword>
<comment type="caution">
    <text evidence="3">The sequence shown here is derived from an EMBL/GenBank/DDBJ whole genome shotgun (WGS) entry which is preliminary data.</text>
</comment>
<evidence type="ECO:0000313" key="4">
    <source>
        <dbReference type="Proteomes" id="UP000572754"/>
    </source>
</evidence>
<feature type="non-terminal residue" evidence="3">
    <location>
        <position position="60"/>
    </location>
</feature>
<protein>
    <submittedName>
        <fullName evidence="3">Uncharacterized protein</fullName>
    </submittedName>
</protein>
<evidence type="ECO:0000313" key="3">
    <source>
        <dbReference type="EMBL" id="KAF5688042.1"/>
    </source>
</evidence>
<proteinExistence type="predicted"/>
<keyword evidence="2" id="KW-0732">Signal</keyword>
<reference evidence="3 4" key="2">
    <citation type="submission" date="2020-05" db="EMBL/GenBank/DDBJ databases">
        <title>Identification and distribution of gene clusters putatively required for synthesis of sphingolipid metabolism inhibitors in phylogenetically diverse species of the filamentous fungus Fusarium.</title>
        <authorList>
            <person name="Kim H.-S."/>
            <person name="Busman M."/>
            <person name="Brown D.W."/>
            <person name="Divon H."/>
            <person name="Uhlig S."/>
            <person name="Proctor R.H."/>
        </authorList>
    </citation>
    <scope>NUCLEOTIDE SEQUENCE [LARGE SCALE GENOMIC DNA]</scope>
    <source>
        <strain evidence="3 4">NRRL 25331</strain>
    </source>
</reference>
<feature type="chain" id="PRO_5034271961" evidence="2">
    <location>
        <begin position="17"/>
        <end position="60"/>
    </location>
</feature>
<dbReference type="AlphaFoldDB" id="A0A8H5UKZ8"/>